<reference evidence="1" key="1">
    <citation type="journal article" date="2019" name="Sci. Rep.">
        <title>Draft genome of Tanacetum cinerariifolium, the natural source of mosquito coil.</title>
        <authorList>
            <person name="Yamashiro T."/>
            <person name="Shiraishi A."/>
            <person name="Satake H."/>
            <person name="Nakayama K."/>
        </authorList>
    </citation>
    <scope>NUCLEOTIDE SEQUENCE</scope>
</reference>
<evidence type="ECO:0000313" key="1">
    <source>
        <dbReference type="EMBL" id="GFD58463.1"/>
    </source>
</evidence>
<gene>
    <name evidence="1" type="ORF">Tci_930432</name>
</gene>
<comment type="caution">
    <text evidence="1">The sequence shown here is derived from an EMBL/GenBank/DDBJ whole genome shotgun (WGS) entry which is preliminary data.</text>
</comment>
<accession>A0A699XH26</accession>
<proteinExistence type="predicted"/>
<dbReference type="EMBL" id="BKCJ011853350">
    <property type="protein sequence ID" value="GFD58463.1"/>
    <property type="molecule type" value="Genomic_DNA"/>
</dbReference>
<organism evidence="1">
    <name type="scientific">Tanacetum cinerariifolium</name>
    <name type="common">Dalmatian daisy</name>
    <name type="synonym">Chrysanthemum cinerariifolium</name>
    <dbReference type="NCBI Taxonomy" id="118510"/>
    <lineage>
        <taxon>Eukaryota</taxon>
        <taxon>Viridiplantae</taxon>
        <taxon>Streptophyta</taxon>
        <taxon>Embryophyta</taxon>
        <taxon>Tracheophyta</taxon>
        <taxon>Spermatophyta</taxon>
        <taxon>Magnoliopsida</taxon>
        <taxon>eudicotyledons</taxon>
        <taxon>Gunneridae</taxon>
        <taxon>Pentapetalae</taxon>
        <taxon>asterids</taxon>
        <taxon>campanulids</taxon>
        <taxon>Asterales</taxon>
        <taxon>Asteraceae</taxon>
        <taxon>Asteroideae</taxon>
        <taxon>Anthemideae</taxon>
        <taxon>Anthemidinae</taxon>
        <taxon>Tanacetum</taxon>
    </lineage>
</organism>
<dbReference type="AlphaFoldDB" id="A0A699XH26"/>
<name>A0A699XH26_TANCI</name>
<protein>
    <submittedName>
        <fullName evidence="1">Uncharacterized protein</fullName>
    </submittedName>
</protein>
<feature type="non-terminal residue" evidence="1">
    <location>
        <position position="35"/>
    </location>
</feature>
<sequence length="35" mass="3830">MACAARRCPDDTPGLAARHRLLPADRHLRWCGAGD</sequence>